<evidence type="ECO:0000256" key="1">
    <source>
        <dbReference type="SAM" id="Phobius"/>
    </source>
</evidence>
<name>A0ABS2PZJ5_9BACL</name>
<dbReference type="Pfam" id="PF09527">
    <property type="entry name" value="ATPase_gene1"/>
    <property type="match status" value="1"/>
</dbReference>
<keyword evidence="1" id="KW-0812">Transmembrane</keyword>
<gene>
    <name evidence="2" type="ORF">JOD45_001579</name>
</gene>
<proteinExistence type="predicted"/>
<keyword evidence="1" id="KW-1133">Transmembrane helix</keyword>
<dbReference type="InterPro" id="IPR032820">
    <property type="entry name" value="ATPase_put"/>
</dbReference>
<feature type="transmembrane region" description="Helical" evidence="1">
    <location>
        <begin position="12"/>
        <end position="30"/>
    </location>
</feature>
<sequence length="77" mass="8394">MNKKSKDPWRMVGLTGMLGFEIFAFIYGGIWLGRFLDAHYGTAPICVAVGSIGGMIIGIASAIFTLIHFIKDEQGDK</sequence>
<comment type="caution">
    <text evidence="2">The sequence shown here is derived from an EMBL/GenBank/DDBJ whole genome shotgun (WGS) entry which is preliminary data.</text>
</comment>
<accession>A0ABS2PZJ5</accession>
<dbReference type="Proteomes" id="UP000808914">
    <property type="component" value="Unassembled WGS sequence"/>
</dbReference>
<keyword evidence="1" id="KW-0472">Membrane</keyword>
<protein>
    <submittedName>
        <fullName evidence="2">F0F1-type ATP synthase assembly protein I</fullName>
    </submittedName>
</protein>
<evidence type="ECO:0000313" key="2">
    <source>
        <dbReference type="EMBL" id="MBM7645368.1"/>
    </source>
</evidence>
<dbReference type="EMBL" id="JAFBER010000008">
    <property type="protein sequence ID" value="MBM7645368.1"/>
    <property type="molecule type" value="Genomic_DNA"/>
</dbReference>
<evidence type="ECO:0000313" key="3">
    <source>
        <dbReference type="Proteomes" id="UP000808914"/>
    </source>
</evidence>
<dbReference type="RefSeq" id="WP_205003307.1">
    <property type="nucleotide sequence ID" value="NZ_JAFBER010000008.1"/>
</dbReference>
<keyword evidence="3" id="KW-1185">Reference proteome</keyword>
<feature type="transmembrane region" description="Helical" evidence="1">
    <location>
        <begin position="42"/>
        <end position="70"/>
    </location>
</feature>
<reference evidence="2 3" key="1">
    <citation type="submission" date="2021-01" db="EMBL/GenBank/DDBJ databases">
        <title>Genomic Encyclopedia of Type Strains, Phase IV (KMG-IV): sequencing the most valuable type-strain genomes for metagenomic binning, comparative biology and taxonomic classification.</title>
        <authorList>
            <person name="Goeker M."/>
        </authorList>
    </citation>
    <scope>NUCLEOTIDE SEQUENCE [LARGE SCALE GENOMIC DNA]</scope>
    <source>
        <strain evidence="2 3">DSM 28236</strain>
    </source>
</reference>
<organism evidence="2 3">
    <name type="scientific">Scopulibacillus daqui</name>
    <dbReference type="NCBI Taxonomy" id="1469162"/>
    <lineage>
        <taxon>Bacteria</taxon>
        <taxon>Bacillati</taxon>
        <taxon>Bacillota</taxon>
        <taxon>Bacilli</taxon>
        <taxon>Bacillales</taxon>
        <taxon>Sporolactobacillaceae</taxon>
        <taxon>Scopulibacillus</taxon>
    </lineage>
</organism>